<comment type="caution">
    <text evidence="1">The sequence shown here is derived from an EMBL/GenBank/DDBJ whole genome shotgun (WGS) entry which is preliminary data.</text>
</comment>
<reference evidence="1 2" key="1">
    <citation type="submission" date="2012-12" db="EMBL/GenBank/DDBJ databases">
        <title>Genome assembly of Marinobacter sp. AK21.</title>
        <authorList>
            <person name="Khatri I."/>
            <person name="Kumar R."/>
            <person name="Vaidya B."/>
            <person name="Subramanian S."/>
            <person name="Pinnaka A."/>
        </authorList>
    </citation>
    <scope>NUCLEOTIDE SEQUENCE [LARGE SCALE GENOMIC DNA]</scope>
    <source>
        <strain evidence="1 2">AK21</strain>
    </source>
</reference>
<dbReference type="STRING" id="1137280.D777_02290"/>
<evidence type="ECO:0000313" key="2">
    <source>
        <dbReference type="Proteomes" id="UP000035057"/>
    </source>
</evidence>
<dbReference type="AlphaFoldDB" id="A0A072N1S5"/>
<accession>A0A072N1S5</accession>
<proteinExistence type="predicted"/>
<protein>
    <submittedName>
        <fullName evidence="1">Uncharacterized protein</fullName>
    </submittedName>
</protein>
<evidence type="ECO:0000313" key="1">
    <source>
        <dbReference type="EMBL" id="KEF31137.1"/>
    </source>
</evidence>
<dbReference type="PATRIC" id="fig|1137280.3.peg.2105"/>
<name>A0A072N1S5_9GAMM</name>
<gene>
    <name evidence="1" type="ORF">D777_02290</name>
</gene>
<sequence>MATIDSGADAVRDGIWAHSYTLDSGQTQFHQLGHVRLWVTLLDLEWQIRHETLDLDTDPVSWTETVGHALPSADVPLQRFIRTGSTGEVRFVPALAPLPTVIRPYQPLTIPAGGRCVIYVGTLVWMKVFAGGSDTMLTEIPLAESSMTWVGRNTMEGELCYASPSFARLVLDAVPKRPWRAVTPVTIVNGRDEPLLLERFSLPTPLLSLHLNALGQLWTPGVTVECETDMSSASLRVDSTLLPAAGECRLVGEAREPVVRGRLVRAFDRMFG</sequence>
<keyword evidence="2" id="KW-1185">Reference proteome</keyword>
<dbReference type="EMBL" id="ANIE01000006">
    <property type="protein sequence ID" value="KEF31137.1"/>
    <property type="molecule type" value="Genomic_DNA"/>
</dbReference>
<organism evidence="1 2">
    <name type="scientific">Marinobacter nitratireducens</name>
    <dbReference type="NCBI Taxonomy" id="1137280"/>
    <lineage>
        <taxon>Bacteria</taxon>
        <taxon>Pseudomonadati</taxon>
        <taxon>Pseudomonadota</taxon>
        <taxon>Gammaproteobacteria</taxon>
        <taxon>Pseudomonadales</taxon>
        <taxon>Marinobacteraceae</taxon>
        <taxon>Marinobacter</taxon>
    </lineage>
</organism>
<dbReference type="Proteomes" id="UP000035057">
    <property type="component" value="Unassembled WGS sequence"/>
</dbReference>